<keyword evidence="5 6" id="KW-0949">S-adenosyl-L-methionine</keyword>
<dbReference type="RefSeq" id="WP_013626350.1">
    <property type="nucleotide sequence ID" value="NC_015172.1"/>
</dbReference>
<dbReference type="PANTHER" id="PTHR31760">
    <property type="entry name" value="S-ADENOSYL-L-METHIONINE-DEPENDENT METHYLTRANSFERASES SUPERFAMILY PROTEIN"/>
    <property type="match status" value="1"/>
</dbReference>
<evidence type="ECO:0000313" key="8">
    <source>
        <dbReference type="Proteomes" id="UP000007488"/>
    </source>
</evidence>
<dbReference type="FunFam" id="3.40.50.150:FF:000041">
    <property type="entry name" value="Ribosomal RNA small subunit methyltransferase G"/>
    <property type="match status" value="1"/>
</dbReference>
<dbReference type="GO" id="GO:0005829">
    <property type="term" value="C:cytosol"/>
    <property type="evidence" value="ECO:0007669"/>
    <property type="project" value="TreeGrafter"/>
</dbReference>
<dbReference type="CDD" id="cd02440">
    <property type="entry name" value="AdoMet_MTases"/>
    <property type="match status" value="1"/>
</dbReference>
<protein>
    <recommendedName>
        <fullName evidence="6">Ribosomal RNA small subunit methyltransferase G</fullName>
        <ecNumber evidence="6">2.1.1.-</ecNumber>
    </recommendedName>
    <alternativeName>
        <fullName evidence="6">16S rRNA 7-methylguanosine methyltransferase</fullName>
        <shortName evidence="6">16S rRNA m7G methyltransferase</shortName>
    </alternativeName>
</protein>
<dbReference type="HOGENOM" id="CLU_065341_0_0_9"/>
<evidence type="ECO:0000256" key="2">
    <source>
        <dbReference type="ARBA" id="ARBA00022552"/>
    </source>
</evidence>
<dbReference type="SUPFAM" id="SSF53335">
    <property type="entry name" value="S-adenosyl-L-methionine-dependent methyltransferases"/>
    <property type="match status" value="1"/>
</dbReference>
<comment type="subcellular location">
    <subcellularLocation>
        <location evidence="6">Cytoplasm</location>
    </subcellularLocation>
</comment>
<dbReference type="Proteomes" id="UP000007488">
    <property type="component" value="Chromosome"/>
</dbReference>
<dbReference type="AlphaFoldDB" id="F0T2Y8"/>
<organism evidence="7 8">
    <name type="scientific">Syntrophobotulus glycolicus (strain DSM 8271 / FlGlyR)</name>
    <dbReference type="NCBI Taxonomy" id="645991"/>
    <lineage>
        <taxon>Bacteria</taxon>
        <taxon>Bacillati</taxon>
        <taxon>Bacillota</taxon>
        <taxon>Clostridia</taxon>
        <taxon>Eubacteriales</taxon>
        <taxon>Desulfitobacteriaceae</taxon>
        <taxon>Syntrophobotulus</taxon>
    </lineage>
</organism>
<name>F0T2Y8_SYNGF</name>
<reference evidence="8" key="2">
    <citation type="submission" date="2011-02" db="EMBL/GenBank/DDBJ databases">
        <title>The complete genome of Syntrophobotulus glycolicus DSM 8271.</title>
        <authorList>
            <person name="Lucas S."/>
            <person name="Copeland A."/>
            <person name="Lapidus A."/>
            <person name="Bruce D."/>
            <person name="Goodwin L."/>
            <person name="Pitluck S."/>
            <person name="Kyrpides N."/>
            <person name="Mavromatis K."/>
            <person name="Pagani I."/>
            <person name="Ivanova N."/>
            <person name="Mikhailova N."/>
            <person name="Chertkov O."/>
            <person name="Held B."/>
            <person name="Detter J.C."/>
            <person name="Tapia R."/>
            <person name="Han C."/>
            <person name="Land M."/>
            <person name="Hauser L."/>
            <person name="Markowitz V."/>
            <person name="Cheng J.-F."/>
            <person name="Hugenholtz P."/>
            <person name="Woyke T."/>
            <person name="Wu D."/>
            <person name="Spring S."/>
            <person name="Schroeder M."/>
            <person name="Brambilla E."/>
            <person name="Klenk H.-P."/>
            <person name="Eisen J.A."/>
        </authorList>
    </citation>
    <scope>NUCLEOTIDE SEQUENCE [LARGE SCALE GENOMIC DNA]</scope>
    <source>
        <strain evidence="8">DSM 8271 / FlGlyR</strain>
    </source>
</reference>
<dbReference type="PANTHER" id="PTHR31760:SF0">
    <property type="entry name" value="S-ADENOSYL-L-METHIONINE-DEPENDENT METHYLTRANSFERASES SUPERFAMILY PROTEIN"/>
    <property type="match status" value="1"/>
</dbReference>
<dbReference type="InterPro" id="IPR003682">
    <property type="entry name" value="rRNA_ssu_MeTfrase_G"/>
</dbReference>
<feature type="binding site" evidence="6">
    <location>
        <position position="161"/>
    </location>
    <ligand>
        <name>S-adenosyl-L-methionine</name>
        <dbReference type="ChEBI" id="CHEBI:59789"/>
    </ligand>
</feature>
<evidence type="ECO:0000313" key="7">
    <source>
        <dbReference type="EMBL" id="ADY57625.1"/>
    </source>
</evidence>
<dbReference type="EMBL" id="CP002547">
    <property type="protein sequence ID" value="ADY57625.1"/>
    <property type="molecule type" value="Genomic_DNA"/>
</dbReference>
<feature type="binding site" evidence="6">
    <location>
        <position position="91"/>
    </location>
    <ligand>
        <name>S-adenosyl-L-methionine</name>
        <dbReference type="ChEBI" id="CHEBI:59789"/>
    </ligand>
</feature>
<evidence type="ECO:0000256" key="4">
    <source>
        <dbReference type="ARBA" id="ARBA00022679"/>
    </source>
</evidence>
<dbReference type="InterPro" id="IPR029063">
    <property type="entry name" value="SAM-dependent_MTases_sf"/>
</dbReference>
<dbReference type="PIRSF" id="PIRSF003078">
    <property type="entry name" value="GidB"/>
    <property type="match status" value="1"/>
</dbReference>
<keyword evidence="4 6" id="KW-0808">Transferase</keyword>
<dbReference type="EC" id="2.1.1.-" evidence="6"/>
<evidence type="ECO:0000256" key="3">
    <source>
        <dbReference type="ARBA" id="ARBA00022603"/>
    </source>
</evidence>
<keyword evidence="1 6" id="KW-0963">Cytoplasm</keyword>
<evidence type="ECO:0000256" key="5">
    <source>
        <dbReference type="ARBA" id="ARBA00022691"/>
    </source>
</evidence>
<gene>
    <name evidence="6" type="primary">rsmG</name>
    <name evidence="7" type="ordered locus">Sgly_3363</name>
</gene>
<keyword evidence="3 6" id="KW-0489">Methyltransferase</keyword>
<dbReference type="STRING" id="645991.Sgly_3363"/>
<dbReference type="GO" id="GO:0070043">
    <property type="term" value="F:rRNA (guanine-N7-)-methyltransferase activity"/>
    <property type="evidence" value="ECO:0007669"/>
    <property type="project" value="UniProtKB-UniRule"/>
</dbReference>
<comment type="caution">
    <text evidence="6">Lacks conserved residue(s) required for the propagation of feature annotation.</text>
</comment>
<feature type="binding site" evidence="6">
    <location>
        <position position="96"/>
    </location>
    <ligand>
        <name>S-adenosyl-L-methionine</name>
        <dbReference type="ChEBI" id="CHEBI:59789"/>
    </ligand>
</feature>
<accession>F0T2Y8</accession>
<dbReference type="KEGG" id="sgy:Sgly_3363"/>
<keyword evidence="8" id="KW-1185">Reference proteome</keyword>
<reference evidence="7 8" key="1">
    <citation type="journal article" date="2011" name="Stand. Genomic Sci.">
        <title>Complete genome sequence of Syntrophobotulus glycolicus type strain (FlGlyR).</title>
        <authorList>
            <person name="Han C."/>
            <person name="Mwirichia R."/>
            <person name="Chertkov O."/>
            <person name="Held B."/>
            <person name="Lapidus A."/>
            <person name="Nolan M."/>
            <person name="Lucas S."/>
            <person name="Hammon N."/>
            <person name="Deshpande S."/>
            <person name="Cheng J.F."/>
            <person name="Tapia R."/>
            <person name="Goodwin L."/>
            <person name="Pitluck S."/>
            <person name="Huntemann M."/>
            <person name="Liolios K."/>
            <person name="Ivanova N."/>
            <person name="Pagani I."/>
            <person name="Mavromatis K."/>
            <person name="Ovchinikova G."/>
            <person name="Pati A."/>
            <person name="Chen A."/>
            <person name="Palaniappan K."/>
            <person name="Land M."/>
            <person name="Hauser L."/>
            <person name="Brambilla E.M."/>
            <person name="Rohde M."/>
            <person name="Spring S."/>
            <person name="Sikorski J."/>
            <person name="Goker M."/>
            <person name="Woyke T."/>
            <person name="Bristow J."/>
            <person name="Eisen J.A."/>
            <person name="Markowitz V."/>
            <person name="Hugenholtz P."/>
            <person name="Kyrpides N.C."/>
            <person name="Klenk H.P."/>
            <person name="Detter J.C."/>
        </authorList>
    </citation>
    <scope>NUCLEOTIDE SEQUENCE [LARGE SCALE GENOMIC DNA]</scope>
    <source>
        <strain evidence="8">DSM 8271 / FlGlyR</strain>
    </source>
</reference>
<feature type="binding site" evidence="6">
    <location>
        <begin position="142"/>
        <end position="143"/>
    </location>
    <ligand>
        <name>S-adenosyl-L-methionine</name>
        <dbReference type="ChEBI" id="CHEBI:59789"/>
    </ligand>
</feature>
<evidence type="ECO:0000256" key="6">
    <source>
        <dbReference type="HAMAP-Rule" id="MF_00074"/>
    </source>
</evidence>
<dbReference type="Gene3D" id="3.40.50.150">
    <property type="entry name" value="Vaccinia Virus protein VP39"/>
    <property type="match status" value="1"/>
</dbReference>
<dbReference type="Pfam" id="PF02527">
    <property type="entry name" value="GidB"/>
    <property type="match status" value="1"/>
</dbReference>
<sequence length="251" mass="28148">MFKEFSSLFSSKSAELADFEPSLFQLDQFWKFGELLLDWNERMNLTAITEPKDVVVKHFLDSLISIPIIRDMEKNEKIMGSGKELMLADLGTGGGFPGIPLKIALSHLNITLMDSLLKRLGFLQTVIKELGLRKISTHHARAEDAGHDPAFRQQFDIVTARALADLPVLLEYTVPLLKVGGVLLAAKGKDPEEEISRSNRALKELNCTVERIHQYHLGEAAEYRSLIIVRKIGITSEKYPRKAGTPKKIPL</sequence>
<comment type="similarity">
    <text evidence="6">Belongs to the methyltransferase superfamily. RNA methyltransferase RsmG family.</text>
</comment>
<keyword evidence="2 6" id="KW-0698">rRNA processing</keyword>
<dbReference type="OrthoDB" id="9808773at2"/>
<evidence type="ECO:0000256" key="1">
    <source>
        <dbReference type="ARBA" id="ARBA00022490"/>
    </source>
</evidence>
<dbReference type="eggNOG" id="COG0357">
    <property type="taxonomic scope" value="Bacteria"/>
</dbReference>
<dbReference type="HAMAP" id="MF_00074">
    <property type="entry name" value="16SrRNA_methyltr_G"/>
    <property type="match status" value="1"/>
</dbReference>
<comment type="function">
    <text evidence="6">Specifically methylates the N7 position of a guanine in 16S rRNA.</text>
</comment>
<dbReference type="NCBIfam" id="TIGR00138">
    <property type="entry name" value="rsmG_gidB"/>
    <property type="match status" value="1"/>
</dbReference>
<proteinExistence type="inferred from homology"/>